<dbReference type="EMBL" id="OOIL02000426">
    <property type="protein sequence ID" value="VFQ64789.1"/>
    <property type="molecule type" value="Genomic_DNA"/>
</dbReference>
<evidence type="ECO:0000313" key="3">
    <source>
        <dbReference type="Proteomes" id="UP000595140"/>
    </source>
</evidence>
<feature type="region of interest" description="Disordered" evidence="1">
    <location>
        <begin position="180"/>
        <end position="232"/>
    </location>
</feature>
<keyword evidence="3" id="KW-1185">Reference proteome</keyword>
<reference evidence="2 3" key="1">
    <citation type="submission" date="2018-04" db="EMBL/GenBank/DDBJ databases">
        <authorList>
            <person name="Vogel A."/>
        </authorList>
    </citation>
    <scope>NUCLEOTIDE SEQUENCE [LARGE SCALE GENOMIC DNA]</scope>
</reference>
<dbReference type="Proteomes" id="UP000595140">
    <property type="component" value="Unassembled WGS sequence"/>
</dbReference>
<gene>
    <name evidence="2" type="ORF">CCAM_LOCUS6565</name>
</gene>
<protein>
    <submittedName>
        <fullName evidence="2">Uncharacterized protein</fullName>
    </submittedName>
</protein>
<feature type="compositionally biased region" description="Basic residues" evidence="1">
    <location>
        <begin position="215"/>
        <end position="224"/>
    </location>
</feature>
<evidence type="ECO:0000256" key="1">
    <source>
        <dbReference type="SAM" id="MobiDB-lite"/>
    </source>
</evidence>
<sequence length="232" mass="25478">MAPPRSFSTDNRRVHMETNVVVRKVPNPSIPTFHLLSQDSPSRSRSKSRSRSPDISENKNTSVLPFESPSYTSETDPTWRYRKKYNCLVVEDTEEGFSSEEGEGEEITSVYDPTKLTCVEYFFMDDPPKRPSWLEPCGDVLCPVCTVAGAERYARLAAEGRPAPGSGLFRARRPLKRSSVMAASGDVGKETPSKAACSDADNGGTSFKSNGNKGKSIKGKGLQRKKSDGESQ</sequence>
<feature type="region of interest" description="Disordered" evidence="1">
    <location>
        <begin position="1"/>
        <end position="76"/>
    </location>
</feature>
<feature type="compositionally biased region" description="Polar residues" evidence="1">
    <location>
        <begin position="58"/>
        <end position="76"/>
    </location>
</feature>
<accession>A0A484KNQ5</accession>
<feature type="compositionally biased region" description="Low complexity" evidence="1">
    <location>
        <begin position="202"/>
        <end position="214"/>
    </location>
</feature>
<name>A0A484KNQ5_9ASTE</name>
<evidence type="ECO:0000313" key="2">
    <source>
        <dbReference type="EMBL" id="VFQ64789.1"/>
    </source>
</evidence>
<proteinExistence type="predicted"/>
<dbReference type="AlphaFoldDB" id="A0A484KNQ5"/>
<organism evidence="2 3">
    <name type="scientific">Cuscuta campestris</name>
    <dbReference type="NCBI Taxonomy" id="132261"/>
    <lineage>
        <taxon>Eukaryota</taxon>
        <taxon>Viridiplantae</taxon>
        <taxon>Streptophyta</taxon>
        <taxon>Embryophyta</taxon>
        <taxon>Tracheophyta</taxon>
        <taxon>Spermatophyta</taxon>
        <taxon>Magnoliopsida</taxon>
        <taxon>eudicotyledons</taxon>
        <taxon>Gunneridae</taxon>
        <taxon>Pentapetalae</taxon>
        <taxon>asterids</taxon>
        <taxon>lamiids</taxon>
        <taxon>Solanales</taxon>
        <taxon>Convolvulaceae</taxon>
        <taxon>Cuscuteae</taxon>
        <taxon>Cuscuta</taxon>
        <taxon>Cuscuta subgen. Grammica</taxon>
        <taxon>Cuscuta sect. Cleistogrammica</taxon>
    </lineage>
</organism>